<keyword evidence="2" id="KW-1185">Reference proteome</keyword>
<organism evidence="1 2">
    <name type="scientific">Blepharisma stoltei</name>
    <dbReference type="NCBI Taxonomy" id="1481888"/>
    <lineage>
        <taxon>Eukaryota</taxon>
        <taxon>Sar</taxon>
        <taxon>Alveolata</taxon>
        <taxon>Ciliophora</taxon>
        <taxon>Postciliodesmatophora</taxon>
        <taxon>Heterotrichea</taxon>
        <taxon>Heterotrichida</taxon>
        <taxon>Blepharismidae</taxon>
        <taxon>Blepharisma</taxon>
    </lineage>
</organism>
<evidence type="ECO:0000313" key="2">
    <source>
        <dbReference type="Proteomes" id="UP001162131"/>
    </source>
</evidence>
<protein>
    <submittedName>
        <fullName evidence="1">Uncharacterized protein</fullName>
    </submittedName>
</protein>
<sequence length="88" mass="10714">MLMHYGNFMYIHLTFFKGFPSNLLYFYMNFFPCNICSKKCAVDFFPIIFDPLTFFTQFLRKNFDKTILLSLFKSLQLYTLLLIRLFFI</sequence>
<accession>A0AAU9KCH0</accession>
<proteinExistence type="predicted"/>
<name>A0AAU9KCH0_9CILI</name>
<comment type="caution">
    <text evidence="1">The sequence shown here is derived from an EMBL/GenBank/DDBJ whole genome shotgun (WGS) entry which is preliminary data.</text>
</comment>
<reference evidence="1" key="1">
    <citation type="submission" date="2021-09" db="EMBL/GenBank/DDBJ databases">
        <authorList>
            <consortium name="AG Swart"/>
            <person name="Singh M."/>
            <person name="Singh A."/>
            <person name="Seah K."/>
            <person name="Emmerich C."/>
        </authorList>
    </citation>
    <scope>NUCLEOTIDE SEQUENCE</scope>
    <source>
        <strain evidence="1">ATCC30299</strain>
    </source>
</reference>
<dbReference type="AlphaFoldDB" id="A0AAU9KCH0"/>
<evidence type="ECO:0000313" key="1">
    <source>
        <dbReference type="EMBL" id="CAG9335951.1"/>
    </source>
</evidence>
<dbReference type="Proteomes" id="UP001162131">
    <property type="component" value="Unassembled WGS sequence"/>
</dbReference>
<gene>
    <name evidence="1" type="ORF">BSTOLATCC_MIC65418</name>
</gene>
<dbReference type="EMBL" id="CAJZBQ010000063">
    <property type="protein sequence ID" value="CAG9335951.1"/>
    <property type="molecule type" value="Genomic_DNA"/>
</dbReference>